<accession>A0A6H2DNE3</accession>
<evidence type="ECO:0000313" key="12">
    <source>
        <dbReference type="EMBL" id="QJB70179.1"/>
    </source>
</evidence>
<feature type="transmembrane region" description="Helical" evidence="11">
    <location>
        <begin position="312"/>
        <end position="332"/>
    </location>
</feature>
<dbReference type="Proteomes" id="UP000501600">
    <property type="component" value="Chromosome"/>
</dbReference>
<evidence type="ECO:0000256" key="8">
    <source>
        <dbReference type="ARBA" id="ARBA00022989"/>
    </source>
</evidence>
<dbReference type="GO" id="GO:0005886">
    <property type="term" value="C:plasma membrane"/>
    <property type="evidence" value="ECO:0007669"/>
    <property type="project" value="UniProtKB-SubCell"/>
</dbReference>
<dbReference type="PANTHER" id="PTHR46494">
    <property type="entry name" value="CORA FAMILY METAL ION TRANSPORTER (EUROFUNG)"/>
    <property type="match status" value="1"/>
</dbReference>
<proteinExistence type="inferred from homology"/>
<keyword evidence="8 11" id="KW-1133">Transmembrane helix</keyword>
<dbReference type="GO" id="GO:0050897">
    <property type="term" value="F:cobalt ion binding"/>
    <property type="evidence" value="ECO:0007669"/>
    <property type="project" value="TreeGrafter"/>
</dbReference>
<evidence type="ECO:0000256" key="6">
    <source>
        <dbReference type="ARBA" id="ARBA00022692"/>
    </source>
</evidence>
<dbReference type="GO" id="GO:0015095">
    <property type="term" value="F:magnesium ion transmembrane transporter activity"/>
    <property type="evidence" value="ECO:0007669"/>
    <property type="project" value="TreeGrafter"/>
</dbReference>
<evidence type="ECO:0000313" key="13">
    <source>
        <dbReference type="Proteomes" id="UP000501600"/>
    </source>
</evidence>
<evidence type="ECO:0000256" key="10">
    <source>
        <dbReference type="ARBA" id="ARBA00023136"/>
    </source>
</evidence>
<keyword evidence="6 11" id="KW-0812">Transmembrane</keyword>
<dbReference type="Gene3D" id="3.30.460.20">
    <property type="entry name" value="CorA soluble domain-like"/>
    <property type="match status" value="1"/>
</dbReference>
<evidence type="ECO:0000256" key="9">
    <source>
        <dbReference type="ARBA" id="ARBA00023065"/>
    </source>
</evidence>
<evidence type="ECO:0000256" key="7">
    <source>
        <dbReference type="ARBA" id="ARBA00022833"/>
    </source>
</evidence>
<sequence>MASAVNPKPSAHKVEAEDGLLFGCALDGEGGAGLVGWKEIEDGSTGDAPLWMHLDNVSERAITWLNEKSNIPASVVSALLAKESRPRSLRVEDGLLVILRGVNLNEGAEPEDMVAIRMWVEPNRIITVRYEKLLTPRDVLGDLIDSGHGPHTAPDLFVSLSEKLSLKINDVIIQLEDKLGALEEQVETEQPTKLRSQLAESRQDTVALRRYLSPQREALANLQYDAPDWLTATHKMGIRETADRTMRYLEDLDAARDRAVVVLDELANKMAESMNQTMYALSIVAAIFLPVSFLTGLLGINVGGMPGVDSGLAFWLVCGIMSVVIVLEILILKRLKWI</sequence>
<dbReference type="CDD" id="cd12833">
    <property type="entry name" value="ZntB-like_1"/>
    <property type="match status" value="1"/>
</dbReference>
<dbReference type="GO" id="GO:0000287">
    <property type="term" value="F:magnesium ion binding"/>
    <property type="evidence" value="ECO:0007669"/>
    <property type="project" value="TreeGrafter"/>
</dbReference>
<dbReference type="SUPFAM" id="SSF144083">
    <property type="entry name" value="Magnesium transport protein CorA, transmembrane region"/>
    <property type="match status" value="1"/>
</dbReference>
<keyword evidence="13" id="KW-1185">Reference proteome</keyword>
<keyword evidence="10 11" id="KW-0472">Membrane</keyword>
<dbReference type="InterPro" id="IPR045863">
    <property type="entry name" value="CorA_TM1_TM2"/>
</dbReference>
<evidence type="ECO:0000256" key="3">
    <source>
        <dbReference type="ARBA" id="ARBA00022448"/>
    </source>
</evidence>
<dbReference type="InterPro" id="IPR045861">
    <property type="entry name" value="CorA_cytoplasmic_dom"/>
</dbReference>
<keyword evidence="5" id="KW-0997">Cell inner membrane</keyword>
<keyword evidence="3" id="KW-0813">Transport</keyword>
<dbReference type="SUPFAM" id="SSF143865">
    <property type="entry name" value="CorA soluble domain-like"/>
    <property type="match status" value="1"/>
</dbReference>
<dbReference type="KEGG" id="phao:HF685_13505"/>
<protein>
    <submittedName>
        <fullName evidence="12">Zinc transporter ZntB</fullName>
    </submittedName>
</protein>
<keyword evidence="7" id="KW-0862">Zinc</keyword>
<evidence type="ECO:0000256" key="11">
    <source>
        <dbReference type="SAM" id="Phobius"/>
    </source>
</evidence>
<feature type="transmembrane region" description="Helical" evidence="11">
    <location>
        <begin position="278"/>
        <end position="300"/>
    </location>
</feature>
<keyword evidence="4" id="KW-1003">Cell membrane</keyword>
<dbReference type="RefSeq" id="WP_168820445.1">
    <property type="nucleotide sequence ID" value="NZ_CP051217.1"/>
</dbReference>
<evidence type="ECO:0000256" key="4">
    <source>
        <dbReference type="ARBA" id="ARBA00022475"/>
    </source>
</evidence>
<evidence type="ECO:0000256" key="5">
    <source>
        <dbReference type="ARBA" id="ARBA00022519"/>
    </source>
</evidence>
<evidence type="ECO:0000256" key="2">
    <source>
        <dbReference type="ARBA" id="ARBA00009765"/>
    </source>
</evidence>
<reference evidence="12 13" key="1">
    <citation type="submission" date="2020-04" db="EMBL/GenBank/DDBJ databases">
        <title>Genome sequence for Sphingorhabdus sp. strain M1.</title>
        <authorList>
            <person name="Park S.-J."/>
        </authorList>
    </citation>
    <scope>NUCLEOTIDE SEQUENCE [LARGE SCALE GENOMIC DNA]</scope>
    <source>
        <strain evidence="12 13">JK6</strain>
    </source>
</reference>
<comment type="subcellular location">
    <subcellularLocation>
        <location evidence="1">Cell membrane</location>
        <topology evidence="1">Multi-pass membrane protein</topology>
    </subcellularLocation>
</comment>
<dbReference type="InterPro" id="IPR002523">
    <property type="entry name" value="MgTranspt_CorA/ZnTranspt_ZntB"/>
</dbReference>
<organism evidence="12 13">
    <name type="scientific">Parasphingorhabdus halotolerans</name>
    <dbReference type="NCBI Taxonomy" id="2725558"/>
    <lineage>
        <taxon>Bacteria</taxon>
        <taxon>Pseudomonadati</taxon>
        <taxon>Pseudomonadota</taxon>
        <taxon>Alphaproteobacteria</taxon>
        <taxon>Sphingomonadales</taxon>
        <taxon>Sphingomonadaceae</taxon>
        <taxon>Parasphingorhabdus</taxon>
    </lineage>
</organism>
<comment type="similarity">
    <text evidence="2">Belongs to the CorA metal ion transporter (MIT) (TC 1.A.35) family.</text>
</comment>
<dbReference type="PANTHER" id="PTHR46494:SF3">
    <property type="entry name" value="ZINC TRANSPORT PROTEIN ZNTB"/>
    <property type="match status" value="1"/>
</dbReference>
<dbReference type="Gene3D" id="1.20.58.340">
    <property type="entry name" value="Magnesium transport protein CorA, transmembrane region"/>
    <property type="match status" value="2"/>
</dbReference>
<name>A0A6H2DNE3_9SPHN</name>
<dbReference type="GO" id="GO:0015087">
    <property type="term" value="F:cobalt ion transmembrane transporter activity"/>
    <property type="evidence" value="ECO:0007669"/>
    <property type="project" value="TreeGrafter"/>
</dbReference>
<dbReference type="EMBL" id="CP051217">
    <property type="protein sequence ID" value="QJB70179.1"/>
    <property type="molecule type" value="Genomic_DNA"/>
</dbReference>
<dbReference type="Pfam" id="PF01544">
    <property type="entry name" value="CorA"/>
    <property type="match status" value="1"/>
</dbReference>
<gene>
    <name evidence="12" type="ORF">HF685_13505</name>
</gene>
<keyword evidence="9" id="KW-0406">Ion transport</keyword>
<dbReference type="AlphaFoldDB" id="A0A6H2DNE3"/>
<evidence type="ECO:0000256" key="1">
    <source>
        <dbReference type="ARBA" id="ARBA00004651"/>
    </source>
</evidence>